<organism evidence="4 5">
    <name type="scientific">Mola mola</name>
    <name type="common">Ocean sunfish</name>
    <name type="synonym">Tetraodon mola</name>
    <dbReference type="NCBI Taxonomy" id="94237"/>
    <lineage>
        <taxon>Eukaryota</taxon>
        <taxon>Metazoa</taxon>
        <taxon>Chordata</taxon>
        <taxon>Craniata</taxon>
        <taxon>Vertebrata</taxon>
        <taxon>Euteleostomi</taxon>
        <taxon>Actinopterygii</taxon>
        <taxon>Neopterygii</taxon>
        <taxon>Teleostei</taxon>
        <taxon>Neoteleostei</taxon>
        <taxon>Acanthomorphata</taxon>
        <taxon>Eupercaria</taxon>
        <taxon>Tetraodontiformes</taxon>
        <taxon>Molidae</taxon>
        <taxon>Mola</taxon>
    </lineage>
</organism>
<dbReference type="SUPFAM" id="SSF48726">
    <property type="entry name" value="Immunoglobulin"/>
    <property type="match status" value="1"/>
</dbReference>
<dbReference type="Gene3D" id="2.60.40.10">
    <property type="entry name" value="Immunoglobulins"/>
    <property type="match status" value="1"/>
</dbReference>
<dbReference type="SMART" id="SM00407">
    <property type="entry name" value="IGc1"/>
    <property type="match status" value="1"/>
</dbReference>
<feature type="domain" description="Ig-like" evidence="3">
    <location>
        <begin position="34"/>
        <end position="130"/>
    </location>
</feature>
<dbReference type="OMA" id="CKATHNA"/>
<dbReference type="Ensembl" id="ENSMMOT00000022464.1">
    <property type="protein sequence ID" value="ENSMMOP00000022099.1"/>
    <property type="gene ID" value="ENSMMOG00000016784.1"/>
</dbReference>
<evidence type="ECO:0000256" key="1">
    <source>
        <dbReference type="ARBA" id="ARBA00023319"/>
    </source>
</evidence>
<keyword evidence="2" id="KW-0812">Transmembrane</keyword>
<dbReference type="InterPro" id="IPR013783">
    <property type="entry name" value="Ig-like_fold"/>
</dbReference>
<feature type="transmembrane region" description="Helical" evidence="2">
    <location>
        <begin position="6"/>
        <end position="23"/>
    </location>
</feature>
<dbReference type="InterPro" id="IPR050380">
    <property type="entry name" value="Immune_Resp_Modulators"/>
</dbReference>
<evidence type="ECO:0000313" key="5">
    <source>
        <dbReference type="Proteomes" id="UP000261620"/>
    </source>
</evidence>
<keyword evidence="2" id="KW-0472">Membrane</keyword>
<dbReference type="AlphaFoldDB" id="A0A3Q3X975"/>
<reference evidence="4" key="2">
    <citation type="submission" date="2025-09" db="UniProtKB">
        <authorList>
            <consortium name="Ensembl"/>
        </authorList>
    </citation>
    <scope>IDENTIFICATION</scope>
</reference>
<sequence>CNAPLLLTLFHFYVFVLFWNLGVTQCFRQRVVSPNITLQPVWEGEFGSSQVRLICTLSGFFPDKLTVNWQRDNESLNIAQIQKKLQSVEKTEKTFSLSSEIEPAMKEWEYGSSFMCKSSHNDIKFIKTISICQSE</sequence>
<evidence type="ECO:0000256" key="2">
    <source>
        <dbReference type="SAM" id="Phobius"/>
    </source>
</evidence>
<dbReference type="InterPro" id="IPR003597">
    <property type="entry name" value="Ig_C1-set"/>
</dbReference>
<dbReference type="InterPro" id="IPR036179">
    <property type="entry name" value="Ig-like_dom_sf"/>
</dbReference>
<dbReference type="PROSITE" id="PS50835">
    <property type="entry name" value="IG_LIKE"/>
    <property type="match status" value="1"/>
</dbReference>
<keyword evidence="1" id="KW-0393">Immunoglobulin domain</keyword>
<dbReference type="STRING" id="94237.ENSMMOP00000022099"/>
<evidence type="ECO:0000313" key="4">
    <source>
        <dbReference type="Ensembl" id="ENSMMOP00000022099.1"/>
    </source>
</evidence>
<dbReference type="PANTHER" id="PTHR23411">
    <property type="entry name" value="TAPASIN"/>
    <property type="match status" value="1"/>
</dbReference>
<evidence type="ECO:0000259" key="3">
    <source>
        <dbReference type="PROSITE" id="PS50835"/>
    </source>
</evidence>
<accession>A0A3Q3X975</accession>
<keyword evidence="2" id="KW-1133">Transmembrane helix</keyword>
<protein>
    <recommendedName>
        <fullName evidence="3">Ig-like domain-containing protein</fullName>
    </recommendedName>
</protein>
<dbReference type="Pfam" id="PF07654">
    <property type="entry name" value="C1-set"/>
    <property type="match status" value="1"/>
</dbReference>
<dbReference type="CDD" id="cd00098">
    <property type="entry name" value="IgC1"/>
    <property type="match status" value="1"/>
</dbReference>
<reference evidence="4" key="1">
    <citation type="submission" date="2025-08" db="UniProtKB">
        <authorList>
            <consortium name="Ensembl"/>
        </authorList>
    </citation>
    <scope>IDENTIFICATION</scope>
</reference>
<dbReference type="Proteomes" id="UP000261620">
    <property type="component" value="Unplaced"/>
</dbReference>
<name>A0A3Q3X975_MOLML</name>
<keyword evidence="5" id="KW-1185">Reference proteome</keyword>
<dbReference type="InterPro" id="IPR007110">
    <property type="entry name" value="Ig-like_dom"/>
</dbReference>
<proteinExistence type="predicted"/>